<dbReference type="Pfam" id="PF07449">
    <property type="entry name" value="HyaE"/>
    <property type="match status" value="1"/>
</dbReference>
<proteinExistence type="inferred from homology"/>
<sequence>MSLELKAGPTSLERLETALGRMQQKHGFYRVDRRDPEFPAGLTALLLTEDPQRNLEVLDACVILPEALKPVGAQIARWVAGPDFAPGLMQQYGVPRAPAVVFLRDGAFVGVLNGIRDWVDYQNEVVRLLSGPAQPKPIGIPVRVAGNPGVCA</sequence>
<dbReference type="PIRSF" id="PIRSF038934">
    <property type="entry name" value="HyaE_HupG"/>
    <property type="match status" value="1"/>
</dbReference>
<gene>
    <name evidence="3" type="ORF">AT959_17925</name>
</gene>
<evidence type="ECO:0000256" key="2">
    <source>
        <dbReference type="PIRNR" id="PIRNR038934"/>
    </source>
</evidence>
<dbReference type="Proteomes" id="UP000070186">
    <property type="component" value="Unassembled WGS sequence"/>
</dbReference>
<dbReference type="AlphaFoldDB" id="A0A133XFT5"/>
<dbReference type="SUPFAM" id="SSF52833">
    <property type="entry name" value="Thioredoxin-like"/>
    <property type="match status" value="1"/>
</dbReference>
<comment type="caution">
    <text evidence="3">The sequence shown here is derived from an EMBL/GenBank/DDBJ whole genome shotgun (WGS) entry which is preliminary data.</text>
</comment>
<evidence type="ECO:0000313" key="4">
    <source>
        <dbReference type="Proteomes" id="UP000070186"/>
    </source>
</evidence>
<dbReference type="CDD" id="cd02965">
    <property type="entry name" value="HyaE"/>
    <property type="match status" value="1"/>
</dbReference>
<evidence type="ECO:0000313" key="3">
    <source>
        <dbReference type="EMBL" id="KXB29801.1"/>
    </source>
</evidence>
<reference evidence="3 4" key="1">
    <citation type="submission" date="2015-12" db="EMBL/GenBank/DDBJ databases">
        <title>Nitrous oxide reduction kinetics distinguish bacteria harboring typical versus atypical NosZ.</title>
        <authorList>
            <person name="Yoon S."/>
            <person name="Nissen S."/>
            <person name="Park D."/>
            <person name="Sanford R.A."/>
            <person name="Loeffler F.E."/>
        </authorList>
    </citation>
    <scope>NUCLEOTIDE SEQUENCE [LARGE SCALE GENOMIC DNA]</scope>
    <source>
        <strain evidence="3 4">ATCC BAA-841</strain>
    </source>
</reference>
<dbReference type="Gene3D" id="3.40.30.10">
    <property type="entry name" value="Glutaredoxin"/>
    <property type="match status" value="1"/>
</dbReference>
<evidence type="ECO:0000256" key="1">
    <source>
        <dbReference type="ARBA" id="ARBA00009004"/>
    </source>
</evidence>
<protein>
    <recommendedName>
        <fullName evidence="2">Hydrogenase expression/formation protein</fullName>
    </recommendedName>
</protein>
<organism evidence="3 4">
    <name type="scientific">Dechloromonas denitrificans</name>
    <dbReference type="NCBI Taxonomy" id="281362"/>
    <lineage>
        <taxon>Bacteria</taxon>
        <taxon>Pseudomonadati</taxon>
        <taxon>Pseudomonadota</taxon>
        <taxon>Betaproteobacteria</taxon>
        <taxon>Rhodocyclales</taxon>
        <taxon>Azonexaceae</taxon>
        <taxon>Dechloromonas</taxon>
    </lineage>
</organism>
<dbReference type="EMBL" id="LODL01000035">
    <property type="protein sequence ID" value="KXB29801.1"/>
    <property type="molecule type" value="Genomic_DNA"/>
</dbReference>
<keyword evidence="4" id="KW-1185">Reference proteome</keyword>
<dbReference type="InterPro" id="IPR010893">
    <property type="entry name" value="NiFe-hyd_mat_HyaE"/>
</dbReference>
<name>A0A133XFT5_9RHOO</name>
<dbReference type="RefSeq" id="WP_066886128.1">
    <property type="nucleotide sequence ID" value="NZ_LODL01000035.1"/>
</dbReference>
<dbReference type="STRING" id="281362.AT959_17925"/>
<dbReference type="InterPro" id="IPR036249">
    <property type="entry name" value="Thioredoxin-like_sf"/>
</dbReference>
<comment type="similarity">
    <text evidence="1 2">Belongs to the HupG/HyaE family.</text>
</comment>
<accession>A0A133XFT5</accession>